<dbReference type="InterPro" id="IPR038336">
    <property type="entry name" value="NET_sf"/>
</dbReference>
<feature type="region of interest" description="Disordered" evidence="3">
    <location>
        <begin position="627"/>
        <end position="802"/>
    </location>
</feature>
<dbReference type="InterPro" id="IPR001487">
    <property type="entry name" value="Bromodomain"/>
</dbReference>
<feature type="compositionally biased region" description="Polar residues" evidence="3">
    <location>
        <begin position="729"/>
        <end position="748"/>
    </location>
</feature>
<dbReference type="GO" id="GO:0000785">
    <property type="term" value="C:chromatin"/>
    <property type="evidence" value="ECO:0007669"/>
    <property type="project" value="TreeGrafter"/>
</dbReference>
<evidence type="ECO:0000256" key="2">
    <source>
        <dbReference type="PROSITE-ProRule" id="PRU00035"/>
    </source>
</evidence>
<dbReference type="AlphaFoldDB" id="A0A507F8Q0"/>
<reference evidence="6 7" key="1">
    <citation type="journal article" date="2019" name="Sci. Rep.">
        <title>Comparative genomics of chytrid fungi reveal insights into the obligate biotrophic and pathogenic lifestyle of Synchytrium endobioticum.</title>
        <authorList>
            <person name="van de Vossenberg B.T.L.H."/>
            <person name="Warris S."/>
            <person name="Nguyen H.D.T."/>
            <person name="van Gent-Pelzer M.P.E."/>
            <person name="Joly D.L."/>
            <person name="van de Geest H.C."/>
            <person name="Bonants P.J.M."/>
            <person name="Smith D.S."/>
            <person name="Levesque C.A."/>
            <person name="van der Lee T.A.J."/>
        </authorList>
    </citation>
    <scope>NUCLEOTIDE SEQUENCE [LARGE SCALE GENOMIC DNA]</scope>
    <source>
        <strain evidence="6 7">CBS 675.73</strain>
    </source>
</reference>
<dbReference type="Pfam" id="PF00439">
    <property type="entry name" value="Bromodomain"/>
    <property type="match status" value="2"/>
</dbReference>
<protein>
    <recommendedName>
        <fullName evidence="8">Bromo domain-containing protein</fullName>
    </recommendedName>
</protein>
<dbReference type="STRING" id="246404.A0A507F8Q0"/>
<evidence type="ECO:0000313" key="6">
    <source>
        <dbReference type="EMBL" id="TPX72514.1"/>
    </source>
</evidence>
<evidence type="ECO:0000259" key="5">
    <source>
        <dbReference type="PROSITE" id="PS51525"/>
    </source>
</evidence>
<feature type="region of interest" description="Disordered" evidence="3">
    <location>
        <begin position="526"/>
        <end position="547"/>
    </location>
</feature>
<sequence>MKRTLDGEEVLSPVVAGENVSESVTLGSPVSAEFISNIKSGHDSAAADDKSAYLHDHEGHLSKKTKFVPETSTLESIESLESPDRPTSNEQLIEPSMPLPIPVHSTPVHVHSPPDSLIESSHESVSPQPTASSASATAPHSSVNHHATHTPTQLDLAQLKYCNQIIGKVRRLKDAPPFLAPVDPIRLGIPTYFDVVKRPMDLSTIQKKMEAHQYKSAHGFIDDCTLMFDNCYLFNGRESLIGAMAQRLQGYIQQQLLKMPTSIEKKRPNPQQAPIHHGLAQAERPKRDVQPPPRVGLESSSPNRKPMSRQAVSDLRHAVITTRELFKAKYYAFSFPFLEPVDHVKLQIPTYPHIIRNPMDFGTIQKKLDSQAYANGAEFEADARLVFRNCYTFNADGSEVNRMGRQLEQVFELKWRERPFLPVDKNVPVKRGSFSGSAMGGSAGAADSDSGSSSSSEEEGKEFGKVQENLLKLMEEVTKLAAHKGNKDKKKHKKAKLHAMQQQLLAAQSALPPSASAAVASYHSSITASKKKKKSSSSAARRSGVHGAQPVVKEITYNQKKELSEKIEMLAPEKLERVFEIIRSGMPNIDTAAEGQDEIELDIDALDKVTLSKLYHFVVNAAAAASATSSKSGGNHSRPAASAGPGGHLQGPPKSMTQAVSQDSSDSGSSSGSDSDSGSNSNSKASSGSENERLFTENASVAPPPAVAATDFVKPETVAPMKVKPEPNAPSTTVAPTTARTSMSQAKSTAGPVAPPRTAPVKKPVSNPNAAAGGPLASSLKNAVNPSTTGDERSAGGPLGVKRSELKFKKATVPSAAFKVKAAAGQSSAGAVDPIDFLGYIDDVKRKQEAEAAEHQRKQRVLSMQELANQERIKAREARDYAMRRNESGVSGNGIGSRSLGHVVPDVYPSMEERAAKYAQSVQKYEGKWIDLQRQGSVMIAFDDELRREMNPRMEAALSRERSDLLNALSI</sequence>
<dbReference type="Proteomes" id="UP000320333">
    <property type="component" value="Unassembled WGS sequence"/>
</dbReference>
<dbReference type="GO" id="GO:0005634">
    <property type="term" value="C:nucleus"/>
    <property type="evidence" value="ECO:0007669"/>
    <property type="project" value="TreeGrafter"/>
</dbReference>
<keyword evidence="7" id="KW-1185">Reference proteome</keyword>
<dbReference type="PRINTS" id="PR00503">
    <property type="entry name" value="BROMODOMAIN"/>
</dbReference>
<feature type="region of interest" description="Disordered" evidence="3">
    <location>
        <begin position="63"/>
        <end position="150"/>
    </location>
</feature>
<dbReference type="GO" id="GO:0006355">
    <property type="term" value="P:regulation of DNA-templated transcription"/>
    <property type="evidence" value="ECO:0007669"/>
    <property type="project" value="TreeGrafter"/>
</dbReference>
<feature type="compositionally biased region" description="Low complexity" evidence="3">
    <location>
        <begin position="444"/>
        <end position="455"/>
    </location>
</feature>
<dbReference type="PROSITE" id="PS00633">
    <property type="entry name" value="BROMODOMAIN_1"/>
    <property type="match status" value="1"/>
</dbReference>
<dbReference type="Gene3D" id="1.20.1270.220">
    <property type="match status" value="1"/>
</dbReference>
<feature type="domain" description="Bromo" evidence="4">
    <location>
        <begin position="170"/>
        <end position="242"/>
    </location>
</feature>
<proteinExistence type="predicted"/>
<dbReference type="Gene3D" id="1.20.920.10">
    <property type="entry name" value="Bromodomain-like"/>
    <property type="match status" value="2"/>
</dbReference>
<dbReference type="Pfam" id="PF17035">
    <property type="entry name" value="BET"/>
    <property type="match status" value="1"/>
</dbReference>
<dbReference type="PANTHER" id="PTHR22880">
    <property type="entry name" value="FALZ-RELATED BROMODOMAIN-CONTAINING PROTEINS"/>
    <property type="match status" value="1"/>
</dbReference>
<organism evidence="6 7">
    <name type="scientific">Chytriomyces confervae</name>
    <dbReference type="NCBI Taxonomy" id="246404"/>
    <lineage>
        <taxon>Eukaryota</taxon>
        <taxon>Fungi</taxon>
        <taxon>Fungi incertae sedis</taxon>
        <taxon>Chytridiomycota</taxon>
        <taxon>Chytridiomycota incertae sedis</taxon>
        <taxon>Chytridiomycetes</taxon>
        <taxon>Chytridiales</taxon>
        <taxon>Chytriomycetaceae</taxon>
        <taxon>Chytriomyces</taxon>
    </lineage>
</organism>
<dbReference type="InterPro" id="IPR036427">
    <property type="entry name" value="Bromodomain-like_sf"/>
</dbReference>
<feature type="region of interest" description="Disordered" evidence="3">
    <location>
        <begin position="265"/>
        <end position="311"/>
    </location>
</feature>
<feature type="compositionally biased region" description="Low complexity" evidence="3">
    <location>
        <begin position="124"/>
        <end position="142"/>
    </location>
</feature>
<dbReference type="InterPro" id="IPR018359">
    <property type="entry name" value="Bromodomain_CS"/>
</dbReference>
<feature type="region of interest" description="Disordered" evidence="3">
    <location>
        <begin position="432"/>
        <end position="464"/>
    </location>
</feature>
<gene>
    <name evidence="6" type="ORF">CcCBS67573_g05814</name>
</gene>
<feature type="compositionally biased region" description="Low complexity" evidence="3">
    <location>
        <begin position="70"/>
        <end position="80"/>
    </location>
</feature>
<feature type="domain" description="Bromo" evidence="4">
    <location>
        <begin position="329"/>
        <end position="401"/>
    </location>
</feature>
<dbReference type="SUPFAM" id="SSF47370">
    <property type="entry name" value="Bromodomain"/>
    <property type="match status" value="2"/>
</dbReference>
<keyword evidence="1 2" id="KW-0103">Bromodomain</keyword>
<evidence type="ECO:0000256" key="3">
    <source>
        <dbReference type="SAM" id="MobiDB-lite"/>
    </source>
</evidence>
<evidence type="ECO:0000256" key="1">
    <source>
        <dbReference type="ARBA" id="ARBA00023117"/>
    </source>
</evidence>
<dbReference type="PANTHER" id="PTHR22880:SF225">
    <property type="entry name" value="BROMODOMAIN-CONTAINING PROTEIN BET-1-RELATED"/>
    <property type="match status" value="1"/>
</dbReference>
<dbReference type="InterPro" id="IPR050935">
    <property type="entry name" value="Bromo_chromatin_reader"/>
</dbReference>
<dbReference type="GO" id="GO:0006338">
    <property type="term" value="P:chromatin remodeling"/>
    <property type="evidence" value="ECO:0007669"/>
    <property type="project" value="TreeGrafter"/>
</dbReference>
<feature type="compositionally biased region" description="Polar residues" evidence="3">
    <location>
        <begin position="779"/>
        <end position="789"/>
    </location>
</feature>
<dbReference type="EMBL" id="QEAP01000222">
    <property type="protein sequence ID" value="TPX72514.1"/>
    <property type="molecule type" value="Genomic_DNA"/>
</dbReference>
<evidence type="ECO:0000313" key="7">
    <source>
        <dbReference type="Proteomes" id="UP000320333"/>
    </source>
</evidence>
<evidence type="ECO:0008006" key="8">
    <source>
        <dbReference type="Google" id="ProtNLM"/>
    </source>
</evidence>
<feature type="domain" description="NET" evidence="5">
    <location>
        <begin position="545"/>
        <end position="629"/>
    </location>
</feature>
<comment type="caution">
    <text evidence="6">The sequence shown here is derived from an EMBL/GenBank/DDBJ whole genome shotgun (WGS) entry which is preliminary data.</text>
</comment>
<evidence type="ECO:0000259" key="4">
    <source>
        <dbReference type="PROSITE" id="PS50014"/>
    </source>
</evidence>
<accession>A0A507F8Q0</accession>
<dbReference type="OrthoDB" id="784962at2759"/>
<feature type="compositionally biased region" description="Low complexity" evidence="3">
    <location>
        <begin position="661"/>
        <end position="689"/>
    </location>
</feature>
<dbReference type="InterPro" id="IPR027353">
    <property type="entry name" value="NET_dom"/>
</dbReference>
<name>A0A507F8Q0_9FUNG</name>
<dbReference type="SMART" id="SM00297">
    <property type="entry name" value="BROMO"/>
    <property type="match status" value="2"/>
</dbReference>
<dbReference type="PROSITE" id="PS51525">
    <property type="entry name" value="NET"/>
    <property type="match status" value="1"/>
</dbReference>
<dbReference type="PROSITE" id="PS50014">
    <property type="entry name" value="BROMODOMAIN_2"/>
    <property type="match status" value="2"/>
</dbReference>
<feature type="region of interest" description="Disordered" evidence="3">
    <location>
        <begin position="1"/>
        <end position="23"/>
    </location>
</feature>